<dbReference type="PANTHER" id="PTHR13403">
    <property type="entry name" value="SNURPORTIN1 RNUT1 PROTEIN RNA, U TRANSPORTER 1"/>
    <property type="match status" value="1"/>
</dbReference>
<keyword evidence="8" id="KW-0694">RNA-binding</keyword>
<evidence type="ECO:0000256" key="2">
    <source>
        <dbReference type="ARBA" id="ARBA00004123"/>
    </source>
</evidence>
<evidence type="ECO:0000256" key="8">
    <source>
        <dbReference type="ARBA" id="ARBA00022884"/>
    </source>
</evidence>
<dbReference type="InterPro" id="IPR047857">
    <property type="entry name" value="Snurportin1_C"/>
</dbReference>
<dbReference type="Proteomes" id="UP001497497">
    <property type="component" value="Unassembled WGS sequence"/>
</dbReference>
<dbReference type="SUPFAM" id="SSF56091">
    <property type="entry name" value="DNA ligase/mRNA capping enzyme, catalytic domain"/>
    <property type="match status" value="1"/>
</dbReference>
<gene>
    <name evidence="12" type="ORF">GSLYS_00000606001</name>
</gene>
<comment type="function">
    <text evidence="1">Functions as an U snRNP-specific nuclear import adapter. Involved in the trimethylguanosine (m3G)-cap-dependent nuclear import of U snRNPs. Binds specifically to the terminal m3G-cap U snRNAs.</text>
</comment>
<evidence type="ECO:0000256" key="4">
    <source>
        <dbReference type="ARBA" id="ARBA00007540"/>
    </source>
</evidence>
<evidence type="ECO:0000259" key="11">
    <source>
        <dbReference type="Pfam" id="PF21974"/>
    </source>
</evidence>
<evidence type="ECO:0000256" key="6">
    <source>
        <dbReference type="ARBA" id="ARBA00022448"/>
    </source>
</evidence>
<dbReference type="GO" id="GO:0005634">
    <property type="term" value="C:nucleus"/>
    <property type="evidence" value="ECO:0007669"/>
    <property type="project" value="UniProtKB-SubCell"/>
</dbReference>
<organism evidence="12 13">
    <name type="scientific">Lymnaea stagnalis</name>
    <name type="common">Great pond snail</name>
    <name type="synonym">Helix stagnalis</name>
    <dbReference type="NCBI Taxonomy" id="6523"/>
    <lineage>
        <taxon>Eukaryota</taxon>
        <taxon>Metazoa</taxon>
        <taxon>Spiralia</taxon>
        <taxon>Lophotrochozoa</taxon>
        <taxon>Mollusca</taxon>
        <taxon>Gastropoda</taxon>
        <taxon>Heterobranchia</taxon>
        <taxon>Euthyneura</taxon>
        <taxon>Panpulmonata</taxon>
        <taxon>Hygrophila</taxon>
        <taxon>Lymnaeoidea</taxon>
        <taxon>Lymnaeidae</taxon>
        <taxon>Lymnaea</taxon>
    </lineage>
</organism>
<dbReference type="InterPro" id="IPR017336">
    <property type="entry name" value="Snurportin-1"/>
</dbReference>
<evidence type="ECO:0000256" key="7">
    <source>
        <dbReference type="ARBA" id="ARBA00022490"/>
    </source>
</evidence>
<comment type="subcellular location">
    <subcellularLocation>
        <location evidence="3">Cytoplasm</location>
    </subcellularLocation>
    <subcellularLocation>
        <location evidence="2">Nucleus</location>
    </subcellularLocation>
</comment>
<dbReference type="Gene3D" id="3.30.470.30">
    <property type="entry name" value="DNA ligase/mRNA capping enzyme"/>
    <property type="match status" value="1"/>
</dbReference>
<evidence type="ECO:0000256" key="5">
    <source>
        <dbReference type="ARBA" id="ARBA00016034"/>
    </source>
</evidence>
<proteinExistence type="inferred from homology"/>
<keyword evidence="13" id="KW-1185">Reference proteome</keyword>
<dbReference type="EMBL" id="CAXITT010000005">
    <property type="protein sequence ID" value="CAL1526429.1"/>
    <property type="molecule type" value="Genomic_DNA"/>
</dbReference>
<dbReference type="Pfam" id="PF21974">
    <property type="entry name" value="SPN1_m3Gcap_bd"/>
    <property type="match status" value="1"/>
</dbReference>
<keyword evidence="9" id="KW-0539">Nucleus</keyword>
<reference evidence="12 13" key="1">
    <citation type="submission" date="2024-04" db="EMBL/GenBank/DDBJ databases">
        <authorList>
            <consortium name="Genoscope - CEA"/>
            <person name="William W."/>
        </authorList>
    </citation>
    <scope>NUCLEOTIDE SEQUENCE [LARGE SCALE GENOMIC DNA]</scope>
</reference>
<evidence type="ECO:0000256" key="3">
    <source>
        <dbReference type="ARBA" id="ARBA00004496"/>
    </source>
</evidence>
<comment type="caution">
    <text evidence="12">The sequence shown here is derived from an EMBL/GenBank/DDBJ whole genome shotgun (WGS) entry which is preliminary data.</text>
</comment>
<dbReference type="PANTHER" id="PTHR13403:SF6">
    <property type="entry name" value="SNURPORTIN-1"/>
    <property type="match status" value="1"/>
</dbReference>
<evidence type="ECO:0000313" key="13">
    <source>
        <dbReference type="Proteomes" id="UP001497497"/>
    </source>
</evidence>
<evidence type="ECO:0000256" key="1">
    <source>
        <dbReference type="ARBA" id="ARBA00003975"/>
    </source>
</evidence>
<dbReference type="GO" id="GO:0005737">
    <property type="term" value="C:cytoplasm"/>
    <property type="evidence" value="ECO:0007669"/>
    <property type="project" value="UniProtKB-SubCell"/>
</dbReference>
<dbReference type="GO" id="GO:0061015">
    <property type="term" value="P:snRNA import into nucleus"/>
    <property type="evidence" value="ECO:0007669"/>
    <property type="project" value="InterPro"/>
</dbReference>
<dbReference type="GO" id="GO:0003723">
    <property type="term" value="F:RNA binding"/>
    <property type="evidence" value="ECO:0007669"/>
    <property type="project" value="UniProtKB-KW"/>
</dbReference>
<dbReference type="AlphaFoldDB" id="A0AAV2H2F4"/>
<feature type="domain" description="Snurportin-1 m3G cap-binding" evidence="11">
    <location>
        <begin position="1"/>
        <end position="178"/>
    </location>
</feature>
<keyword evidence="6" id="KW-0813">Transport</keyword>
<keyword evidence="7" id="KW-0963">Cytoplasm</keyword>
<feature type="region of interest" description="Disordered" evidence="10">
    <location>
        <begin position="196"/>
        <end position="297"/>
    </location>
</feature>
<sequence length="297" mass="34396">MQSPYMEKAPENLEQDWLFIICPSGKRRIIVAANDITQTYKDGGATDLKFKSCLPSGNPGLAEIHKYDDLTILDSLYCPDKKCFYIIDMLHWKHYPYYETEAEFRFFCLPDKFSELKSPSEVSANNEYPLELLEKHPYSQSKLESALKSAGHKVEGVLFINKSSQYVCKDSEDTFWLKLDQIEKVLGFPLPEGVEFSATSEEDDKKKEEWETRQKLRADREAAKQKQDEEEQGREKQDEEEQDREKQDEEEQDREKQESKNQDAEQDEVESPSGAAQDNDDCKETEPDQDDGVWSAA</sequence>
<comment type="similarity">
    <text evidence="4">Belongs to the snurportin family.</text>
</comment>
<evidence type="ECO:0000313" key="12">
    <source>
        <dbReference type="EMBL" id="CAL1526429.1"/>
    </source>
</evidence>
<feature type="compositionally biased region" description="Basic and acidic residues" evidence="10">
    <location>
        <begin position="203"/>
        <end position="263"/>
    </location>
</feature>
<evidence type="ECO:0000256" key="9">
    <source>
        <dbReference type="ARBA" id="ARBA00023242"/>
    </source>
</evidence>
<evidence type="ECO:0000256" key="10">
    <source>
        <dbReference type="SAM" id="MobiDB-lite"/>
    </source>
</evidence>
<accession>A0AAV2H2F4</accession>
<protein>
    <recommendedName>
        <fullName evidence="5">Snurportin-1</fullName>
    </recommendedName>
</protein>
<name>A0AAV2H2F4_LYMST</name>